<keyword evidence="2" id="KW-0378">Hydrolase</keyword>
<dbReference type="AlphaFoldDB" id="A0A9E8MW70"/>
<evidence type="ECO:0000313" key="3">
    <source>
        <dbReference type="Proteomes" id="UP001164705"/>
    </source>
</evidence>
<proteinExistence type="predicted"/>
<accession>A0A9E8MW70</accession>
<dbReference type="SUPFAM" id="SSF53474">
    <property type="entry name" value="alpha/beta-Hydrolases"/>
    <property type="match status" value="1"/>
</dbReference>
<dbReference type="Pfam" id="PF00561">
    <property type="entry name" value="Abhydrolase_1"/>
    <property type="match status" value="1"/>
</dbReference>
<keyword evidence="3" id="KW-1185">Reference proteome</keyword>
<gene>
    <name evidence="2" type="ORF">N7U66_15225</name>
</gene>
<dbReference type="InterPro" id="IPR000073">
    <property type="entry name" value="AB_hydrolase_1"/>
</dbReference>
<dbReference type="KEGG" id="lnu:N7U66_15225"/>
<reference evidence="2" key="1">
    <citation type="submission" date="2022-11" db="EMBL/GenBank/DDBJ databases">
        <title>Lacinutrix neustonica HL-RS19T sp. nov., isolated from the surface microlayer sample of brackish Lake Shihwa.</title>
        <authorList>
            <person name="Choi J.Y."/>
            <person name="Hwang C.Y."/>
        </authorList>
    </citation>
    <scope>NUCLEOTIDE SEQUENCE</scope>
    <source>
        <strain evidence="2">HL-RS19</strain>
    </source>
</reference>
<evidence type="ECO:0000313" key="2">
    <source>
        <dbReference type="EMBL" id="WAC01394.1"/>
    </source>
</evidence>
<dbReference type="InterPro" id="IPR029058">
    <property type="entry name" value="AB_hydrolase_fold"/>
</dbReference>
<evidence type="ECO:0000259" key="1">
    <source>
        <dbReference type="Pfam" id="PF00561"/>
    </source>
</evidence>
<name>A0A9E8MW70_9FLAO</name>
<feature type="domain" description="AB hydrolase-1" evidence="1">
    <location>
        <begin position="47"/>
        <end position="144"/>
    </location>
</feature>
<organism evidence="2 3">
    <name type="scientific">Lacinutrix neustonica</name>
    <dbReference type="NCBI Taxonomy" id="2980107"/>
    <lineage>
        <taxon>Bacteria</taxon>
        <taxon>Pseudomonadati</taxon>
        <taxon>Bacteroidota</taxon>
        <taxon>Flavobacteriia</taxon>
        <taxon>Flavobacteriales</taxon>
        <taxon>Flavobacteriaceae</taxon>
        <taxon>Lacinutrix</taxon>
    </lineage>
</organism>
<dbReference type="EMBL" id="CP113088">
    <property type="protein sequence ID" value="WAC01394.1"/>
    <property type="molecule type" value="Genomic_DNA"/>
</dbReference>
<dbReference type="RefSeq" id="WP_267676008.1">
    <property type="nucleotide sequence ID" value="NZ_CP113088.1"/>
</dbReference>
<protein>
    <submittedName>
        <fullName evidence="2">Alpha/beta hydrolase</fullName>
    </submittedName>
</protein>
<dbReference type="GO" id="GO:0016787">
    <property type="term" value="F:hydrolase activity"/>
    <property type="evidence" value="ECO:0007669"/>
    <property type="project" value="UniProtKB-KW"/>
</dbReference>
<dbReference type="Proteomes" id="UP001164705">
    <property type="component" value="Chromosome"/>
</dbReference>
<dbReference type="Gene3D" id="3.40.50.1820">
    <property type="entry name" value="alpha/beta hydrolase"/>
    <property type="match status" value="1"/>
</dbReference>
<sequence>MTKLIRIIILLAITLNTTNSSGLNRETNLLEIAEAAPFTIEIVGQGKPILYLPGFATPGSIWKETVESLNLERKSYLFSYAGFNGNEPIEMPWYSNIKNGIIDYIKDNKMSDIIIVGHSMGGNLAVDIATELPNKVSKIIIVEALPCMREE</sequence>